<organism evidence="1 2">
    <name type="scientific">Phytophthora rubi</name>
    <dbReference type="NCBI Taxonomy" id="129364"/>
    <lineage>
        <taxon>Eukaryota</taxon>
        <taxon>Sar</taxon>
        <taxon>Stramenopiles</taxon>
        <taxon>Oomycota</taxon>
        <taxon>Peronosporomycetes</taxon>
        <taxon>Peronosporales</taxon>
        <taxon>Peronosporaceae</taxon>
        <taxon>Phytophthora</taxon>
    </lineage>
</organism>
<reference evidence="1 2" key="1">
    <citation type="submission" date="2018-09" db="EMBL/GenBank/DDBJ databases">
        <title>Genomic investigation of the strawberry pathogen Phytophthora fragariae indicates pathogenicity is determined by transcriptional variation in three key races.</title>
        <authorList>
            <person name="Adams T.M."/>
            <person name="Armitage A.D."/>
            <person name="Sobczyk M.K."/>
            <person name="Bates H.J."/>
            <person name="Dunwell J.M."/>
            <person name="Nellist C.F."/>
            <person name="Harrison R.J."/>
        </authorList>
    </citation>
    <scope>NUCLEOTIDE SEQUENCE [LARGE SCALE GENOMIC DNA]</scope>
    <source>
        <strain evidence="1 2">SCRP249</strain>
    </source>
</reference>
<dbReference type="AlphaFoldDB" id="A0A6A3MYZ4"/>
<dbReference type="Pfam" id="PF14223">
    <property type="entry name" value="Retrotran_gag_2"/>
    <property type="match status" value="1"/>
</dbReference>
<dbReference type="EMBL" id="QXFV01000410">
    <property type="protein sequence ID" value="KAE9038407.1"/>
    <property type="molecule type" value="Genomic_DNA"/>
</dbReference>
<accession>A0A6A3MYZ4</accession>
<gene>
    <name evidence="1" type="ORF">PR001_g7960</name>
</gene>
<protein>
    <recommendedName>
        <fullName evidence="3">Reverse transcriptase Ty1/copia-type domain-containing protein</fullName>
    </recommendedName>
</protein>
<evidence type="ECO:0000313" key="2">
    <source>
        <dbReference type="Proteomes" id="UP000429607"/>
    </source>
</evidence>
<proteinExistence type="predicted"/>
<comment type="caution">
    <text evidence="1">The sequence shown here is derived from an EMBL/GenBank/DDBJ whole genome shotgun (WGS) entry which is preliminary data.</text>
</comment>
<evidence type="ECO:0000313" key="1">
    <source>
        <dbReference type="EMBL" id="KAE9038407.1"/>
    </source>
</evidence>
<name>A0A6A3MYZ4_9STRA</name>
<dbReference type="Proteomes" id="UP000429607">
    <property type="component" value="Unassembled WGS sequence"/>
</dbReference>
<sequence>MATELLGVRELLGELGITHDIPMSLCVDNQAALNQLDGEDSSSKAKHIDVRVKFVGALVKRAQGRAGQIQLASTKFDGRVENWSRWKTEKQTIFHWQELQQLVQGRERFVEERARHDESWKKCYETRERKAHTEIVLSLHGDLLDRFKSDIETANPAQVWAALLRTYDGTQGTNAVYLKQDLYARRLRQGEQVTK</sequence>
<evidence type="ECO:0008006" key="3">
    <source>
        <dbReference type="Google" id="ProtNLM"/>
    </source>
</evidence>